<dbReference type="InParanoid" id="A0A251RRQ7"/>
<proteinExistence type="predicted"/>
<feature type="transmembrane region" description="Helical" evidence="1">
    <location>
        <begin position="7"/>
        <end position="24"/>
    </location>
</feature>
<protein>
    <submittedName>
        <fullName evidence="3">Uncharacterized protein</fullName>
    </submittedName>
</protein>
<organism evidence="3 4">
    <name type="scientific">Helianthus annuus</name>
    <name type="common">Common sunflower</name>
    <dbReference type="NCBI Taxonomy" id="4232"/>
    <lineage>
        <taxon>Eukaryota</taxon>
        <taxon>Viridiplantae</taxon>
        <taxon>Streptophyta</taxon>
        <taxon>Embryophyta</taxon>
        <taxon>Tracheophyta</taxon>
        <taxon>Spermatophyta</taxon>
        <taxon>Magnoliopsida</taxon>
        <taxon>eudicotyledons</taxon>
        <taxon>Gunneridae</taxon>
        <taxon>Pentapetalae</taxon>
        <taxon>asterids</taxon>
        <taxon>campanulids</taxon>
        <taxon>Asterales</taxon>
        <taxon>Asteraceae</taxon>
        <taxon>Asteroideae</taxon>
        <taxon>Heliantheae alliance</taxon>
        <taxon>Heliantheae</taxon>
        <taxon>Helianthus</taxon>
    </lineage>
</organism>
<accession>A0A251RRQ7</accession>
<gene>
    <name evidence="3" type="ORF">HannXRQ_Chr17g0557931</name>
    <name evidence="2" type="ORF">HanXRQr2_Chr17g0814761</name>
</gene>
<dbReference type="STRING" id="4232.A0A251RRQ7"/>
<dbReference type="Gramene" id="mRNA:HanXRQr2_Chr17g0814761">
    <property type="protein sequence ID" value="mRNA:HanXRQr2_Chr17g0814761"/>
    <property type="gene ID" value="HanXRQr2_Chr17g0814761"/>
</dbReference>
<name>A0A251RRQ7_HELAN</name>
<evidence type="ECO:0000313" key="3">
    <source>
        <dbReference type="EMBL" id="OTF87085.1"/>
    </source>
</evidence>
<evidence type="ECO:0000313" key="4">
    <source>
        <dbReference type="Proteomes" id="UP000215914"/>
    </source>
</evidence>
<sequence length="187" mass="21730">MIFLQFAITAAIITVCTMGTLFQYSDKTLVFVYFFLFGLSGIMLLSLISTFSHEQNRLWQLELLLFLEPFSLIIRSMTKLFLFMFYDDNGNLDPRVSEQEIKEEFRIFGVIRKQENNQCQTVTMVRNSSSNTASKPIYNICKSIMFACATCRIQLQMQVCARKVRETATFIAGIPMEHMESRWRFGS</sequence>
<dbReference type="EMBL" id="MNCJ02000332">
    <property type="protein sequence ID" value="KAF5756446.1"/>
    <property type="molecule type" value="Genomic_DNA"/>
</dbReference>
<dbReference type="Proteomes" id="UP000215914">
    <property type="component" value="Chromosome 17"/>
</dbReference>
<keyword evidence="1" id="KW-1133">Transmembrane helix</keyword>
<evidence type="ECO:0000256" key="1">
    <source>
        <dbReference type="SAM" id="Phobius"/>
    </source>
</evidence>
<feature type="transmembrane region" description="Helical" evidence="1">
    <location>
        <begin position="30"/>
        <end position="51"/>
    </location>
</feature>
<keyword evidence="1" id="KW-0472">Membrane</keyword>
<dbReference type="AlphaFoldDB" id="A0A251RRQ7"/>
<reference evidence="2" key="3">
    <citation type="submission" date="2020-06" db="EMBL/GenBank/DDBJ databases">
        <title>Helianthus annuus Genome sequencing and assembly Release 2.</title>
        <authorList>
            <person name="Gouzy J."/>
            <person name="Langlade N."/>
            <person name="Munos S."/>
        </authorList>
    </citation>
    <scope>NUCLEOTIDE SEQUENCE</scope>
    <source>
        <tissue evidence="2">Leaves</tissue>
    </source>
</reference>
<reference evidence="2 4" key="1">
    <citation type="journal article" date="2017" name="Nature">
        <title>The sunflower genome provides insights into oil metabolism, flowering and Asterid evolution.</title>
        <authorList>
            <person name="Badouin H."/>
            <person name="Gouzy J."/>
            <person name="Grassa C.J."/>
            <person name="Murat F."/>
            <person name="Staton S.E."/>
            <person name="Cottret L."/>
            <person name="Lelandais-Briere C."/>
            <person name="Owens G.L."/>
            <person name="Carrere S."/>
            <person name="Mayjonade B."/>
            <person name="Legrand L."/>
            <person name="Gill N."/>
            <person name="Kane N.C."/>
            <person name="Bowers J.E."/>
            <person name="Hubner S."/>
            <person name="Bellec A."/>
            <person name="Berard A."/>
            <person name="Berges H."/>
            <person name="Blanchet N."/>
            <person name="Boniface M.C."/>
            <person name="Brunel D."/>
            <person name="Catrice O."/>
            <person name="Chaidir N."/>
            <person name="Claudel C."/>
            <person name="Donnadieu C."/>
            <person name="Faraut T."/>
            <person name="Fievet G."/>
            <person name="Helmstetter N."/>
            <person name="King M."/>
            <person name="Knapp S.J."/>
            <person name="Lai Z."/>
            <person name="Le Paslier M.C."/>
            <person name="Lippi Y."/>
            <person name="Lorenzon L."/>
            <person name="Mandel J.R."/>
            <person name="Marage G."/>
            <person name="Marchand G."/>
            <person name="Marquand E."/>
            <person name="Bret-Mestries E."/>
            <person name="Morien E."/>
            <person name="Nambeesan S."/>
            <person name="Nguyen T."/>
            <person name="Pegot-Espagnet P."/>
            <person name="Pouilly N."/>
            <person name="Raftis F."/>
            <person name="Sallet E."/>
            <person name="Schiex T."/>
            <person name="Thomas J."/>
            <person name="Vandecasteele C."/>
            <person name="Vares D."/>
            <person name="Vear F."/>
            <person name="Vautrin S."/>
            <person name="Crespi M."/>
            <person name="Mangin B."/>
            <person name="Burke J.M."/>
            <person name="Salse J."/>
            <person name="Munos S."/>
            <person name="Vincourt P."/>
            <person name="Rieseberg L.H."/>
            <person name="Langlade N.B."/>
        </authorList>
    </citation>
    <scope>NUCLEOTIDE SEQUENCE [LARGE SCALE GENOMIC DNA]</scope>
    <source>
        <strain evidence="4">cv. SF193</strain>
        <tissue evidence="2">Leaves</tissue>
    </source>
</reference>
<evidence type="ECO:0000313" key="2">
    <source>
        <dbReference type="EMBL" id="KAF5756446.1"/>
    </source>
</evidence>
<keyword evidence="1" id="KW-0812">Transmembrane</keyword>
<dbReference type="EMBL" id="CM007906">
    <property type="protein sequence ID" value="OTF87085.1"/>
    <property type="molecule type" value="Genomic_DNA"/>
</dbReference>
<reference evidence="3" key="2">
    <citation type="submission" date="2017-02" db="EMBL/GenBank/DDBJ databases">
        <title>Sunflower complete genome.</title>
        <authorList>
            <person name="Langlade N."/>
            <person name="Munos S."/>
        </authorList>
    </citation>
    <scope>NUCLEOTIDE SEQUENCE [LARGE SCALE GENOMIC DNA]</scope>
    <source>
        <tissue evidence="3">Leaves</tissue>
    </source>
</reference>
<keyword evidence="4" id="KW-1185">Reference proteome</keyword>